<protein>
    <recommendedName>
        <fullName evidence="3">Secretion system effector C (SseC) like family protein</fullName>
    </recommendedName>
</protein>
<dbReference type="RefSeq" id="WP_020370276.1">
    <property type="nucleotide sequence ID" value="NZ_APJW01000002.1"/>
</dbReference>
<dbReference type="Proteomes" id="UP000016064">
    <property type="component" value="Unassembled WGS sequence"/>
</dbReference>
<comment type="caution">
    <text evidence="1">The sequence shown here is derived from an EMBL/GenBank/DDBJ whole genome shotgun (WGS) entry which is preliminary data.</text>
</comment>
<reference evidence="1 2" key="1">
    <citation type="submission" date="2013-07" db="EMBL/GenBank/DDBJ databases">
        <title>Isolation of a new Chlamydia species from the feral Sacred Ibis (Threskiornis aethiopicus): Chlamydia ibidis.</title>
        <authorList>
            <person name="Vorimore F."/>
            <person name="Hsia R.-C."/>
            <person name="Huot-Creasy H."/>
            <person name="Bastian S."/>
            <person name="Deruyter L."/>
            <person name="Passet A."/>
            <person name="Sachse K."/>
            <person name="Bavoil P."/>
            <person name="Myers G."/>
            <person name="Laroucau K."/>
        </authorList>
    </citation>
    <scope>NUCLEOTIDE SEQUENCE [LARGE SCALE GENOMIC DNA]</scope>
    <source>
        <strain evidence="1 2">10-1398/6</strain>
    </source>
</reference>
<accession>A0ABP2XE39</accession>
<evidence type="ECO:0000313" key="1">
    <source>
        <dbReference type="EMBL" id="EQM62726.1"/>
    </source>
</evidence>
<evidence type="ECO:0000313" key="2">
    <source>
        <dbReference type="Proteomes" id="UP000016064"/>
    </source>
</evidence>
<proteinExistence type="predicted"/>
<gene>
    <name evidence="1" type="ORF">H359_0725</name>
</gene>
<dbReference type="EMBL" id="APJW01000002">
    <property type="protein sequence ID" value="EQM62726.1"/>
    <property type="molecule type" value="Genomic_DNA"/>
</dbReference>
<sequence length="720" mass="78894">MTSSINNSSAFCSAREILRSRELGNTQGFSSSNLTSRVWLREDDLSKNLENRSTHARQASLAISENSDCTEVSSVASDTTSAALFALDSVLDNLSMCISDLSDFPYIDEDEEGTLDALNEPPVVMRNNTGAYLKNSVSSESVLLARSSLITIRPRASMECLDDISLSVQEEDLETSTPHELEVKSHNIRTQVFRFFIDLLKKDIEDGSLTGGKVKECLDSISGGMSRADYSRLLDLVKEGDFTSMNNIVEFCQLVKSSSTYAQSHELQTLFNFFEKEGGALTTVMLREFTGILSGCFGLPIPENLTLFLDALSNLYQTTHHDGEANLMAASSIVSLVTSVLTSETTRRAAQFCYDNAEASCSGNCGCTGCGCAEGEGGCGGFGSLLCGLFSALFRLNTNSSGIREEEIRKLEEKYSAAVVMVALKNLGVDTIALLAGKRVDLPSFEDLRSECKLSSSKFNRIMKKETQDMWGQAANNYALVLSKPILKEGVIEGIGNRYITINDEELASKISVVCSWDSLGFLSSSNSFDSGRLSQSLSTLYVTNTIDTVHRQLGSVLAGEIMVELARVLSIAVRSEDSIWLTSDDLMSLISIILAYRGMSIVCDKGAEIYKLPEIKEVIKKVDENRVSLERKVDRNNMTPVTAVTSTALFARLAQTEGRKAINRYREMKDIAKRSLRNQLVANMSMPWLKASGLTLDNISMVIENTATSCTPTENERLI</sequence>
<organism evidence="1 2">
    <name type="scientific">Chlamydia ibidis 10-1398/6</name>
    <dbReference type="NCBI Taxonomy" id="1046581"/>
    <lineage>
        <taxon>Bacteria</taxon>
        <taxon>Pseudomonadati</taxon>
        <taxon>Chlamydiota</taxon>
        <taxon>Chlamydiia</taxon>
        <taxon>Chlamydiales</taxon>
        <taxon>Chlamydiaceae</taxon>
        <taxon>Chlamydia/Chlamydophila group</taxon>
        <taxon>Chlamydia</taxon>
    </lineage>
</organism>
<name>A0ABP2XE39_9CHLA</name>
<evidence type="ECO:0008006" key="3">
    <source>
        <dbReference type="Google" id="ProtNLM"/>
    </source>
</evidence>
<keyword evidence="2" id="KW-1185">Reference proteome</keyword>